<dbReference type="Proteomes" id="UP000248863">
    <property type="component" value="Unassembled WGS sequence"/>
</dbReference>
<dbReference type="EMBL" id="NPEU01000206">
    <property type="protein sequence ID" value="RAI36766.1"/>
    <property type="molecule type" value="Genomic_DNA"/>
</dbReference>
<dbReference type="Gene3D" id="3.40.50.720">
    <property type="entry name" value="NAD(P)-binding Rossmann-like Domain"/>
    <property type="match status" value="1"/>
</dbReference>
<evidence type="ECO:0000313" key="2">
    <source>
        <dbReference type="Proteomes" id="UP000248863"/>
    </source>
</evidence>
<accession>A0A327KF99</accession>
<evidence type="ECO:0000313" key="1">
    <source>
        <dbReference type="EMBL" id="RAI36766.1"/>
    </source>
</evidence>
<gene>
    <name evidence="1" type="ORF">CH338_17125</name>
</gene>
<comment type="caution">
    <text evidence="1">The sequence shown here is derived from an EMBL/GenBank/DDBJ whole genome shotgun (WGS) entry which is preliminary data.</text>
</comment>
<organism evidence="1 2">
    <name type="scientific">Rhodoplanes elegans</name>
    <dbReference type="NCBI Taxonomy" id="29408"/>
    <lineage>
        <taxon>Bacteria</taxon>
        <taxon>Pseudomonadati</taxon>
        <taxon>Pseudomonadota</taxon>
        <taxon>Alphaproteobacteria</taxon>
        <taxon>Hyphomicrobiales</taxon>
        <taxon>Nitrobacteraceae</taxon>
        <taxon>Rhodoplanes</taxon>
    </lineage>
</organism>
<proteinExistence type="predicted"/>
<protein>
    <submittedName>
        <fullName evidence="1">Uncharacterized protein</fullName>
    </submittedName>
</protein>
<reference evidence="1 2" key="1">
    <citation type="submission" date="2017-07" db="EMBL/GenBank/DDBJ databases">
        <title>Draft Genome Sequences of Select Purple Nonsulfur Bacteria.</title>
        <authorList>
            <person name="Lasarre B."/>
            <person name="Mckinlay J.B."/>
        </authorList>
    </citation>
    <scope>NUCLEOTIDE SEQUENCE [LARGE SCALE GENOMIC DNA]</scope>
    <source>
        <strain evidence="1 2">DSM 11907</strain>
    </source>
</reference>
<dbReference type="AlphaFoldDB" id="A0A327KF99"/>
<dbReference type="InterPro" id="IPR036291">
    <property type="entry name" value="NAD(P)-bd_dom_sf"/>
</dbReference>
<keyword evidence="2" id="KW-1185">Reference proteome</keyword>
<dbReference type="SUPFAM" id="SSF51735">
    <property type="entry name" value="NAD(P)-binding Rossmann-fold domains"/>
    <property type="match status" value="1"/>
</dbReference>
<sequence>MTRPKATADRTSVGEGFSDALRRELQGFGIRVITIAPSMVCTPIWNAIAGKRGTCAGTHGRHSVNADR</sequence>
<name>A0A327KF99_9BRAD</name>